<organism evidence="1 2">
    <name type="scientific">Shimia marina</name>
    <dbReference type="NCBI Taxonomy" id="321267"/>
    <lineage>
        <taxon>Bacteria</taxon>
        <taxon>Pseudomonadati</taxon>
        <taxon>Pseudomonadota</taxon>
        <taxon>Alphaproteobacteria</taxon>
        <taxon>Rhodobacterales</taxon>
        <taxon>Roseobacteraceae</taxon>
    </lineage>
</organism>
<evidence type="ECO:0000313" key="1">
    <source>
        <dbReference type="EMBL" id="CUH53141.1"/>
    </source>
</evidence>
<dbReference type="Proteomes" id="UP000054823">
    <property type="component" value="Unassembled WGS sequence"/>
</dbReference>
<sequence length="417" mass="44575">MNDTVFNRRSFLSSGLLAGCSIAASPLVTPVSFAATRGENRLVVIILRGGMDGLDFLRPPNSEMMTRLRPTLSQAAPSEMMLAEGFTLHPGCAPLYELWQAGELDIVQAVSTPYRHKRSHFDGQDLLEAGTATLGGAGESDGWLNRMLQHMPGGEMVTAYAIGADPMLLSRGAAEVESWSPDVNFVLSSQGARLMQLTMERDPEMARSLAQAFALASDAPGGGVIEVDDSEVMGDFDEMMAAQMTAKGKSAGSAHQRVASFAAAQLREEARVACFSLGGFDTHARQAKTLQRPLERLSDSLLTLKSELGAEVWGKTTVLAMTEFGRTVAENGSKGTDHGTGGSMILAGGALRGGRLLGQWPGLAEEDLFERRDLMPTDDVRRYAGWAIRESFGLSRQALETAVFPGMSLGDSPALLS</sequence>
<name>A0A0P1FC17_9RHOB</name>
<reference evidence="1 2" key="1">
    <citation type="submission" date="2015-09" db="EMBL/GenBank/DDBJ databases">
        <authorList>
            <consortium name="Swine Surveillance"/>
        </authorList>
    </citation>
    <scope>NUCLEOTIDE SEQUENCE [LARGE SCALE GENOMIC DNA]</scope>
    <source>
        <strain evidence="1 2">CECT 7688</strain>
    </source>
</reference>
<keyword evidence="2" id="KW-1185">Reference proteome</keyword>
<accession>A0A0P1FC17</accession>
<dbReference type="STRING" id="321267.SHM7688_02593"/>
<protein>
    <recommendedName>
        <fullName evidence="3">DUF1501 domain-containing protein</fullName>
    </recommendedName>
</protein>
<gene>
    <name evidence="1" type="ORF">SHM7688_02593</name>
</gene>
<dbReference type="PANTHER" id="PTHR43737">
    <property type="entry name" value="BLL7424 PROTEIN"/>
    <property type="match status" value="1"/>
</dbReference>
<dbReference type="OrthoDB" id="9779968at2"/>
<dbReference type="Pfam" id="PF07394">
    <property type="entry name" value="DUF1501"/>
    <property type="match status" value="1"/>
</dbReference>
<dbReference type="PANTHER" id="PTHR43737:SF1">
    <property type="entry name" value="DUF1501 DOMAIN-CONTAINING PROTEIN"/>
    <property type="match status" value="1"/>
</dbReference>
<dbReference type="EMBL" id="CYPW01000027">
    <property type="protein sequence ID" value="CUH53141.1"/>
    <property type="molecule type" value="Genomic_DNA"/>
</dbReference>
<evidence type="ECO:0008006" key="3">
    <source>
        <dbReference type="Google" id="ProtNLM"/>
    </source>
</evidence>
<evidence type="ECO:0000313" key="2">
    <source>
        <dbReference type="Proteomes" id="UP000054823"/>
    </source>
</evidence>
<proteinExistence type="predicted"/>
<dbReference type="RefSeq" id="WP_058240329.1">
    <property type="nucleotide sequence ID" value="NZ_CYPW01000027.1"/>
</dbReference>
<dbReference type="PROSITE" id="PS51318">
    <property type="entry name" value="TAT"/>
    <property type="match status" value="1"/>
</dbReference>
<dbReference type="AlphaFoldDB" id="A0A0P1FC17"/>
<dbReference type="InterPro" id="IPR006311">
    <property type="entry name" value="TAT_signal"/>
</dbReference>
<dbReference type="InterPro" id="IPR010869">
    <property type="entry name" value="DUF1501"/>
</dbReference>